<accession>A0A9D2RBA1</accession>
<dbReference type="AlphaFoldDB" id="A0A9D2RBA1"/>
<evidence type="ECO:0000313" key="2">
    <source>
        <dbReference type="Proteomes" id="UP000823850"/>
    </source>
</evidence>
<gene>
    <name evidence="1" type="ORF">H9913_10540</name>
</gene>
<reference evidence="1" key="2">
    <citation type="submission" date="2021-04" db="EMBL/GenBank/DDBJ databases">
        <authorList>
            <person name="Gilroy R."/>
        </authorList>
    </citation>
    <scope>NUCLEOTIDE SEQUENCE</scope>
    <source>
        <strain evidence="1">ChiW19-6364</strain>
    </source>
</reference>
<comment type="caution">
    <text evidence="1">The sequence shown here is derived from an EMBL/GenBank/DDBJ whole genome shotgun (WGS) entry which is preliminary data.</text>
</comment>
<sequence length="232" mass="27362">MTILDLIEILQLNKENNIFIPLPPGPHFEVSSKKIIFYEGLTLPEFYNSTKKGASDLVQYIRKNIGFVYDNDRELVKYFSVFKLLAAIDKASGNGNCESYDKYLETAKQYVTKINQTIKENYQTDDIQDMKDLICILLEDSLYRELFFHVQVFDYSKKRPCPNKKSKDYFFGNKRFHNELDKVHITIYNDYVELHHPIEGRSHARDLTPNNTLSLEQKIIVALDYWQTYFNN</sequence>
<protein>
    <submittedName>
        <fullName evidence="1">Uncharacterized protein</fullName>
    </submittedName>
</protein>
<evidence type="ECO:0000313" key="1">
    <source>
        <dbReference type="EMBL" id="HJD40452.1"/>
    </source>
</evidence>
<reference evidence="1" key="1">
    <citation type="journal article" date="2021" name="PeerJ">
        <title>Extensive microbial diversity within the chicken gut microbiome revealed by metagenomics and culture.</title>
        <authorList>
            <person name="Gilroy R."/>
            <person name="Ravi A."/>
            <person name="Getino M."/>
            <person name="Pursley I."/>
            <person name="Horton D.L."/>
            <person name="Alikhan N.F."/>
            <person name="Baker D."/>
            <person name="Gharbi K."/>
            <person name="Hall N."/>
            <person name="Watson M."/>
            <person name="Adriaenssens E.M."/>
            <person name="Foster-Nyarko E."/>
            <person name="Jarju S."/>
            <person name="Secka A."/>
            <person name="Antonio M."/>
            <person name="Oren A."/>
            <person name="Chaudhuri R.R."/>
            <person name="La Ragione R."/>
            <person name="Hildebrand F."/>
            <person name="Pallen M.J."/>
        </authorList>
    </citation>
    <scope>NUCLEOTIDE SEQUENCE</scope>
    <source>
        <strain evidence="1">ChiW19-6364</strain>
    </source>
</reference>
<organism evidence="1 2">
    <name type="scientific">Candidatus Blautia stercoripullorum</name>
    <dbReference type="NCBI Taxonomy" id="2838502"/>
    <lineage>
        <taxon>Bacteria</taxon>
        <taxon>Bacillati</taxon>
        <taxon>Bacillota</taxon>
        <taxon>Clostridia</taxon>
        <taxon>Lachnospirales</taxon>
        <taxon>Lachnospiraceae</taxon>
        <taxon>Blautia</taxon>
    </lineage>
</organism>
<proteinExistence type="predicted"/>
<dbReference type="Proteomes" id="UP000823850">
    <property type="component" value="Unassembled WGS sequence"/>
</dbReference>
<name>A0A9D2RBA1_9FIRM</name>
<dbReference type="EMBL" id="DWUX01000188">
    <property type="protein sequence ID" value="HJD40452.1"/>
    <property type="molecule type" value="Genomic_DNA"/>
</dbReference>